<sequence length="242" mass="28385">MKKVVLALLIISFVGYFSCGILIPSENYLFFKPWITPLIFIYFYTPKHYNFTIHFLLLFIFIYIGELCFSLYNIAYFTEVGVVAYFFSYSILAYLGLSRLKTSIYQGFTTVYLILVFLISAVYLYKLVVIIQDDDQTSLFTEYFVYLNALAALTLIVVAGRYIYQYNDLKSILYFLIALGFIMSDVISAIVTYYYNSFTLNLFDRIFHYLAVFLIYFYMISEHDTKSLSVQEQLKALDEDAR</sequence>
<evidence type="ECO:0000256" key="1">
    <source>
        <dbReference type="SAM" id="Phobius"/>
    </source>
</evidence>
<feature type="transmembrane region" description="Helical" evidence="1">
    <location>
        <begin position="80"/>
        <end position="97"/>
    </location>
</feature>
<evidence type="ECO:0000313" key="2">
    <source>
        <dbReference type="EMBL" id="GAA0871268.1"/>
    </source>
</evidence>
<protein>
    <recommendedName>
        <fullName evidence="4">YhhN-like protein</fullName>
    </recommendedName>
</protein>
<dbReference type="Proteomes" id="UP001500507">
    <property type="component" value="Unassembled WGS sequence"/>
</dbReference>
<feature type="transmembrane region" description="Helical" evidence="1">
    <location>
        <begin position="171"/>
        <end position="194"/>
    </location>
</feature>
<feature type="transmembrane region" description="Helical" evidence="1">
    <location>
        <begin position="109"/>
        <end position="131"/>
    </location>
</feature>
<keyword evidence="1" id="KW-1133">Transmembrane helix</keyword>
<reference evidence="2 3" key="1">
    <citation type="journal article" date="2019" name="Int. J. Syst. Evol. Microbiol.">
        <title>The Global Catalogue of Microorganisms (GCM) 10K type strain sequencing project: providing services to taxonomists for standard genome sequencing and annotation.</title>
        <authorList>
            <consortium name="The Broad Institute Genomics Platform"/>
            <consortium name="The Broad Institute Genome Sequencing Center for Infectious Disease"/>
            <person name="Wu L."/>
            <person name="Ma J."/>
        </authorList>
    </citation>
    <scope>NUCLEOTIDE SEQUENCE [LARGE SCALE GENOMIC DNA]</scope>
    <source>
        <strain evidence="2 3">JCM 16082</strain>
    </source>
</reference>
<keyword evidence="3" id="KW-1185">Reference proteome</keyword>
<dbReference type="RefSeq" id="WP_343763201.1">
    <property type="nucleotide sequence ID" value="NZ_BAAAFG010000002.1"/>
</dbReference>
<keyword evidence="1" id="KW-0812">Transmembrane</keyword>
<evidence type="ECO:0008006" key="4">
    <source>
        <dbReference type="Google" id="ProtNLM"/>
    </source>
</evidence>
<evidence type="ECO:0000313" key="3">
    <source>
        <dbReference type="Proteomes" id="UP001500507"/>
    </source>
</evidence>
<feature type="transmembrane region" description="Helical" evidence="1">
    <location>
        <begin position="143"/>
        <end position="164"/>
    </location>
</feature>
<organism evidence="2 3">
    <name type="scientific">Gangjinia marincola</name>
    <dbReference type="NCBI Taxonomy" id="578463"/>
    <lineage>
        <taxon>Bacteria</taxon>
        <taxon>Pseudomonadati</taxon>
        <taxon>Bacteroidota</taxon>
        <taxon>Flavobacteriia</taxon>
        <taxon>Flavobacteriales</taxon>
        <taxon>Flavobacteriaceae</taxon>
        <taxon>Gangjinia</taxon>
    </lineage>
</organism>
<accession>A0ABN1MDS2</accession>
<keyword evidence="1" id="KW-0472">Membrane</keyword>
<feature type="transmembrane region" description="Helical" evidence="1">
    <location>
        <begin position="52"/>
        <end position="74"/>
    </location>
</feature>
<proteinExistence type="predicted"/>
<gene>
    <name evidence="2" type="ORF">GCM10009117_04140</name>
</gene>
<dbReference type="EMBL" id="BAAAFG010000002">
    <property type="protein sequence ID" value="GAA0871268.1"/>
    <property type="molecule type" value="Genomic_DNA"/>
</dbReference>
<comment type="caution">
    <text evidence="2">The sequence shown here is derived from an EMBL/GenBank/DDBJ whole genome shotgun (WGS) entry which is preliminary data.</text>
</comment>
<feature type="transmembrane region" description="Helical" evidence="1">
    <location>
        <begin position="206"/>
        <end position="221"/>
    </location>
</feature>
<name>A0ABN1MDS2_9FLAO</name>